<dbReference type="Proteomes" id="UP001348265">
    <property type="component" value="Unassembled WGS sequence"/>
</dbReference>
<proteinExistence type="predicted"/>
<organism evidence="1 2">
    <name type="scientific">Streptomyces chrestomyceticus</name>
    <dbReference type="NCBI Taxonomy" id="68185"/>
    <lineage>
        <taxon>Bacteria</taxon>
        <taxon>Bacillati</taxon>
        <taxon>Actinomycetota</taxon>
        <taxon>Actinomycetes</taxon>
        <taxon>Kitasatosporales</taxon>
        <taxon>Streptomycetaceae</taxon>
        <taxon>Streptomyces</taxon>
    </lineage>
</organism>
<evidence type="ECO:0000313" key="2">
    <source>
        <dbReference type="Proteomes" id="UP001348265"/>
    </source>
</evidence>
<sequence length="60" mass="6601">MDRSAVGAPVFQERDRRGAERLDEGIAAVREVPGRSRGVGVARAARRFRFEGCDVKASKK</sequence>
<name>A0ABU7WUI6_9ACTN</name>
<evidence type="ECO:0000313" key="1">
    <source>
        <dbReference type="EMBL" id="MEF3114787.1"/>
    </source>
</evidence>
<reference evidence="1 2" key="1">
    <citation type="submission" date="2023-08" db="EMBL/GenBank/DDBJ databases">
        <authorList>
            <person name="Sharma P."/>
            <person name="Verma V."/>
            <person name="Mohan M.K."/>
            <person name="Dubey A.K."/>
        </authorList>
    </citation>
    <scope>NUCLEOTIDE SEQUENCE [LARGE SCALE GENOMIC DNA]</scope>
    <source>
        <strain evidence="1 2">ADP4</strain>
    </source>
</reference>
<dbReference type="RefSeq" id="WP_331787135.1">
    <property type="nucleotide sequence ID" value="NZ_JAVFKM010000007.1"/>
</dbReference>
<gene>
    <name evidence="1" type="ORF">RB636_16580</name>
</gene>
<protein>
    <submittedName>
        <fullName evidence="1">Uncharacterized protein</fullName>
    </submittedName>
</protein>
<comment type="caution">
    <text evidence="1">The sequence shown here is derived from an EMBL/GenBank/DDBJ whole genome shotgun (WGS) entry which is preliminary data.</text>
</comment>
<keyword evidence="2" id="KW-1185">Reference proteome</keyword>
<accession>A0ABU7WUI6</accession>
<dbReference type="EMBL" id="JAVFKM010000007">
    <property type="protein sequence ID" value="MEF3114787.1"/>
    <property type="molecule type" value="Genomic_DNA"/>
</dbReference>